<dbReference type="GeneID" id="14870198"/>
<keyword evidence="2" id="KW-1185">Reference proteome</keyword>
<organism evidence="1 2">
    <name type="scientific">Cavenderia fasciculata</name>
    <name type="common">Slime mold</name>
    <name type="synonym">Dictyostelium fasciculatum</name>
    <dbReference type="NCBI Taxonomy" id="261658"/>
    <lineage>
        <taxon>Eukaryota</taxon>
        <taxon>Amoebozoa</taxon>
        <taxon>Evosea</taxon>
        <taxon>Eumycetozoa</taxon>
        <taxon>Dictyostelia</taxon>
        <taxon>Acytosteliales</taxon>
        <taxon>Cavenderiaceae</taxon>
        <taxon>Cavenderia</taxon>
    </lineage>
</organism>
<accession>F4Q221</accession>
<sequence length="101" mass="11233">MSLFASLSKIGSINNTNSIKQSCSSSSNNSMIISMNNGSSIQSENMNAFSKPFWGKWVKIDGLVHGGEEIYRIDLINHGLAFWCLLFPEPSLRLLLERIPV</sequence>
<reference evidence="2" key="1">
    <citation type="journal article" date="2011" name="Genome Res.">
        <title>Phylogeny-wide analysis of social amoeba genomes highlights ancient origins for complex intercellular communication.</title>
        <authorList>
            <person name="Heidel A.J."/>
            <person name="Lawal H.M."/>
            <person name="Felder M."/>
            <person name="Schilde C."/>
            <person name="Helps N.R."/>
            <person name="Tunggal B."/>
            <person name="Rivero F."/>
            <person name="John U."/>
            <person name="Schleicher M."/>
            <person name="Eichinger L."/>
            <person name="Platzer M."/>
            <person name="Noegel A.A."/>
            <person name="Schaap P."/>
            <person name="Gloeckner G."/>
        </authorList>
    </citation>
    <scope>NUCLEOTIDE SEQUENCE [LARGE SCALE GENOMIC DNA]</scope>
    <source>
        <strain evidence="2">SH3</strain>
    </source>
</reference>
<dbReference type="RefSeq" id="XP_004356934.1">
    <property type="nucleotide sequence ID" value="XM_004356880.1"/>
</dbReference>
<evidence type="ECO:0000313" key="1">
    <source>
        <dbReference type="EMBL" id="EGG18041.1"/>
    </source>
</evidence>
<dbReference type="KEGG" id="dfa:DFA_06708"/>
<protein>
    <submittedName>
        <fullName evidence="1">Uncharacterized protein</fullName>
    </submittedName>
</protein>
<name>F4Q221_CACFS</name>
<proteinExistence type="predicted"/>
<gene>
    <name evidence="1" type="ORF">DFA_06708</name>
</gene>
<evidence type="ECO:0000313" key="2">
    <source>
        <dbReference type="Proteomes" id="UP000007797"/>
    </source>
</evidence>
<dbReference type="EMBL" id="GL883020">
    <property type="protein sequence ID" value="EGG18041.1"/>
    <property type="molecule type" value="Genomic_DNA"/>
</dbReference>
<dbReference type="AlphaFoldDB" id="F4Q221"/>
<dbReference type="Proteomes" id="UP000007797">
    <property type="component" value="Unassembled WGS sequence"/>
</dbReference>